<organism evidence="17 18">
    <name type="scientific">Gymnopilus dilepis</name>
    <dbReference type="NCBI Taxonomy" id="231916"/>
    <lineage>
        <taxon>Eukaryota</taxon>
        <taxon>Fungi</taxon>
        <taxon>Dikarya</taxon>
        <taxon>Basidiomycota</taxon>
        <taxon>Agaricomycotina</taxon>
        <taxon>Agaricomycetes</taxon>
        <taxon>Agaricomycetidae</taxon>
        <taxon>Agaricales</taxon>
        <taxon>Agaricineae</taxon>
        <taxon>Hymenogastraceae</taxon>
        <taxon>Gymnopilus</taxon>
    </lineage>
</organism>
<dbReference type="GO" id="GO:0020037">
    <property type="term" value="F:heme binding"/>
    <property type="evidence" value="ECO:0007669"/>
    <property type="project" value="InterPro"/>
</dbReference>
<evidence type="ECO:0000256" key="8">
    <source>
        <dbReference type="ARBA" id="ARBA00022989"/>
    </source>
</evidence>
<dbReference type="GO" id="GO:0005506">
    <property type="term" value="F:iron ion binding"/>
    <property type="evidence" value="ECO:0007669"/>
    <property type="project" value="InterPro"/>
</dbReference>
<dbReference type="SUPFAM" id="SSF48264">
    <property type="entry name" value="Cytochrome P450"/>
    <property type="match status" value="1"/>
</dbReference>
<keyword evidence="5 14" id="KW-0349">Heme</keyword>
<keyword evidence="9 15" id="KW-0560">Oxidoreductase</keyword>
<keyword evidence="18" id="KW-1185">Reference proteome</keyword>
<dbReference type="EMBL" id="NHYE01005432">
    <property type="protein sequence ID" value="PPQ72936.1"/>
    <property type="molecule type" value="Genomic_DNA"/>
</dbReference>
<evidence type="ECO:0000313" key="17">
    <source>
        <dbReference type="EMBL" id="PPQ72936.1"/>
    </source>
</evidence>
<comment type="pathway">
    <text evidence="3">Secondary metabolite biosynthesis.</text>
</comment>
<dbReference type="GO" id="GO:0016020">
    <property type="term" value="C:membrane"/>
    <property type="evidence" value="ECO:0007669"/>
    <property type="project" value="UniProtKB-SubCell"/>
</dbReference>
<feature type="binding site" description="axial binding residue" evidence="14">
    <location>
        <position position="465"/>
    </location>
    <ligand>
        <name>heme</name>
        <dbReference type="ChEBI" id="CHEBI:30413"/>
    </ligand>
    <ligandPart>
        <name>Fe</name>
        <dbReference type="ChEBI" id="CHEBI:18248"/>
    </ligandPart>
</feature>
<evidence type="ECO:0000256" key="4">
    <source>
        <dbReference type="ARBA" id="ARBA00010617"/>
    </source>
</evidence>
<dbReference type="OrthoDB" id="1470350at2759"/>
<evidence type="ECO:0008006" key="19">
    <source>
        <dbReference type="Google" id="ProtNLM"/>
    </source>
</evidence>
<evidence type="ECO:0000256" key="6">
    <source>
        <dbReference type="ARBA" id="ARBA00022692"/>
    </source>
</evidence>
<evidence type="ECO:0000256" key="2">
    <source>
        <dbReference type="ARBA" id="ARBA00004167"/>
    </source>
</evidence>
<comment type="similarity">
    <text evidence="4 15">Belongs to the cytochrome P450 family.</text>
</comment>
<evidence type="ECO:0000256" key="15">
    <source>
        <dbReference type="RuleBase" id="RU000461"/>
    </source>
</evidence>
<evidence type="ECO:0000256" key="1">
    <source>
        <dbReference type="ARBA" id="ARBA00001971"/>
    </source>
</evidence>
<dbReference type="AlphaFoldDB" id="A0A409W381"/>
<dbReference type="InterPro" id="IPR050364">
    <property type="entry name" value="Cytochrome_P450_fung"/>
</dbReference>
<dbReference type="GO" id="GO:0004497">
    <property type="term" value="F:monooxygenase activity"/>
    <property type="evidence" value="ECO:0007669"/>
    <property type="project" value="UniProtKB-KW"/>
</dbReference>
<comment type="cofactor">
    <cofactor evidence="1 14">
        <name>heme</name>
        <dbReference type="ChEBI" id="CHEBI:30413"/>
    </cofactor>
</comment>
<dbReference type="Gene3D" id="1.10.630.10">
    <property type="entry name" value="Cytochrome P450"/>
    <property type="match status" value="1"/>
</dbReference>
<keyword evidence="6 16" id="KW-0812">Transmembrane</keyword>
<keyword evidence="7 14" id="KW-0479">Metal-binding</keyword>
<dbReference type="Proteomes" id="UP000284706">
    <property type="component" value="Unassembled WGS sequence"/>
</dbReference>
<evidence type="ECO:0000256" key="16">
    <source>
        <dbReference type="SAM" id="Phobius"/>
    </source>
</evidence>
<evidence type="ECO:0000256" key="14">
    <source>
        <dbReference type="PIRSR" id="PIRSR602401-1"/>
    </source>
</evidence>
<dbReference type="STRING" id="231916.A0A409W381"/>
<keyword evidence="10 14" id="KW-0408">Iron</keyword>
<dbReference type="PANTHER" id="PTHR46300:SF2">
    <property type="entry name" value="CYTOCHROME P450 MONOOXYGENASE ALNH-RELATED"/>
    <property type="match status" value="1"/>
</dbReference>
<gene>
    <name evidence="17" type="ORF">CVT26_014545</name>
</gene>
<dbReference type="GO" id="GO:0016705">
    <property type="term" value="F:oxidoreductase activity, acting on paired donors, with incorporation or reduction of molecular oxygen"/>
    <property type="evidence" value="ECO:0007669"/>
    <property type="project" value="InterPro"/>
</dbReference>
<protein>
    <recommendedName>
        <fullName evidence="19">Cytochrome P450</fullName>
    </recommendedName>
</protein>
<comment type="subcellular location">
    <subcellularLocation>
        <location evidence="2">Membrane</location>
        <topology evidence="2">Single-pass membrane protein</topology>
    </subcellularLocation>
</comment>
<dbReference type="PROSITE" id="PS00086">
    <property type="entry name" value="CYTOCHROME_P450"/>
    <property type="match status" value="1"/>
</dbReference>
<keyword evidence="13" id="KW-0325">Glycoprotein</keyword>
<reference evidence="17 18" key="1">
    <citation type="journal article" date="2018" name="Evol. Lett.">
        <title>Horizontal gene cluster transfer increased hallucinogenic mushroom diversity.</title>
        <authorList>
            <person name="Reynolds H.T."/>
            <person name="Vijayakumar V."/>
            <person name="Gluck-Thaler E."/>
            <person name="Korotkin H.B."/>
            <person name="Matheny P.B."/>
            <person name="Slot J.C."/>
        </authorList>
    </citation>
    <scope>NUCLEOTIDE SEQUENCE [LARGE SCALE GENOMIC DNA]</scope>
    <source>
        <strain evidence="17 18">SRW20</strain>
    </source>
</reference>
<keyword evidence="12 16" id="KW-0472">Membrane</keyword>
<evidence type="ECO:0000256" key="10">
    <source>
        <dbReference type="ARBA" id="ARBA00023004"/>
    </source>
</evidence>
<dbReference type="InterPro" id="IPR017972">
    <property type="entry name" value="Cyt_P450_CS"/>
</dbReference>
<evidence type="ECO:0000256" key="7">
    <source>
        <dbReference type="ARBA" id="ARBA00022723"/>
    </source>
</evidence>
<name>A0A409W381_9AGAR</name>
<evidence type="ECO:0000313" key="18">
    <source>
        <dbReference type="Proteomes" id="UP000284706"/>
    </source>
</evidence>
<evidence type="ECO:0000256" key="5">
    <source>
        <dbReference type="ARBA" id="ARBA00022617"/>
    </source>
</evidence>
<dbReference type="InterPro" id="IPR002401">
    <property type="entry name" value="Cyt_P450_E_grp-I"/>
</dbReference>
<comment type="caution">
    <text evidence="17">The sequence shown here is derived from an EMBL/GenBank/DDBJ whole genome shotgun (WGS) entry which is preliminary data.</text>
</comment>
<keyword evidence="11 15" id="KW-0503">Monooxygenase</keyword>
<dbReference type="CDD" id="cd11065">
    <property type="entry name" value="CYP64-like"/>
    <property type="match status" value="1"/>
</dbReference>
<evidence type="ECO:0000256" key="13">
    <source>
        <dbReference type="ARBA" id="ARBA00023180"/>
    </source>
</evidence>
<dbReference type="PANTHER" id="PTHR46300">
    <property type="entry name" value="P450, PUTATIVE (EUROFUNG)-RELATED-RELATED"/>
    <property type="match status" value="1"/>
</dbReference>
<evidence type="ECO:0000256" key="3">
    <source>
        <dbReference type="ARBA" id="ARBA00005179"/>
    </source>
</evidence>
<proteinExistence type="inferred from homology"/>
<dbReference type="InParanoid" id="A0A409W381"/>
<dbReference type="InterPro" id="IPR036396">
    <property type="entry name" value="Cyt_P450_sf"/>
</dbReference>
<accession>A0A409W381</accession>
<keyword evidence="8 16" id="KW-1133">Transmembrane helix</keyword>
<dbReference type="Pfam" id="PF00067">
    <property type="entry name" value="p450"/>
    <property type="match status" value="1"/>
</dbReference>
<feature type="transmembrane region" description="Helical" evidence="16">
    <location>
        <begin position="12"/>
        <end position="32"/>
    </location>
</feature>
<dbReference type="PRINTS" id="PR00463">
    <property type="entry name" value="EP450I"/>
</dbReference>
<dbReference type="InterPro" id="IPR001128">
    <property type="entry name" value="Cyt_P450"/>
</dbReference>
<evidence type="ECO:0000256" key="11">
    <source>
        <dbReference type="ARBA" id="ARBA00023033"/>
    </source>
</evidence>
<evidence type="ECO:0000256" key="9">
    <source>
        <dbReference type="ARBA" id="ARBA00023002"/>
    </source>
</evidence>
<sequence>MLSVQDMSSDSFSTLICGVLLVVVLPVVSHLAKMVWRRKRLVDDKGNQIPHGPVGLPIIGSFYSLMSFPELKLYEWAQKFGSIYSMWLGNQLFVVISDPNVVKDLLVSNGAIFSSRKEMYVKSKLVFAGRGITTTPYDDKWKKHRRLGSTWLHKPAVEKYSNTLDDEAVVFVQDLYRHSKGGNVPIDISRHAARYPFNNMLAITFGVPPIEDVNDPFVAEAIRLAHEFMNTTGPVHNLIDFVPLLQYLPSFLSPMKARGKKLHNDLIATYGKMLLEVEERLKRQEPVPDCLAKTVLESKEELGLDQLDMAMLCAIFMIAGVFTTSSVVLWFSALIPAYPEIQAKAHEELDRVVGRDRLPTVEDEKDMPYIHALIKEVERCRNPFWLGTPHVNTHDFTYRGQFIPKDSVVIINTYTMHHDPQRYPDPHTFNPERYIDDSTMSSASANLSNPLERDHWMFGAGRRICPGMWLAEREVYLAIVRMLWAFRLEEIPGEPIDLKEYDGASGRCPVPFRVKLVPRHENVAKVLGL</sequence>
<feature type="transmembrane region" description="Helical" evidence="16">
    <location>
        <begin position="309"/>
        <end position="331"/>
    </location>
</feature>
<evidence type="ECO:0000256" key="12">
    <source>
        <dbReference type="ARBA" id="ARBA00023136"/>
    </source>
</evidence>